<dbReference type="GO" id="GO:0051782">
    <property type="term" value="P:negative regulation of cell division"/>
    <property type="evidence" value="ECO:0007669"/>
    <property type="project" value="TreeGrafter"/>
</dbReference>
<gene>
    <name evidence="2" type="ORF">I7X12_18675</name>
</gene>
<dbReference type="InterPro" id="IPR002586">
    <property type="entry name" value="CobQ/CobB/MinD/ParA_Nub-bd_dom"/>
</dbReference>
<evidence type="ECO:0000313" key="3">
    <source>
        <dbReference type="Proteomes" id="UP000595001"/>
    </source>
</evidence>
<dbReference type="InterPro" id="IPR027417">
    <property type="entry name" value="P-loop_NTPase"/>
</dbReference>
<evidence type="ECO:0000259" key="1">
    <source>
        <dbReference type="Pfam" id="PF01656"/>
    </source>
</evidence>
<dbReference type="PANTHER" id="PTHR43384:SF10">
    <property type="entry name" value="ATPASE INVOLVED IN CHROMOSOME PARTITIONING, PARA_MIND FAMILY"/>
    <property type="match status" value="1"/>
</dbReference>
<dbReference type="GeneID" id="60590562"/>
<dbReference type="GO" id="GO:0005524">
    <property type="term" value="F:ATP binding"/>
    <property type="evidence" value="ECO:0007669"/>
    <property type="project" value="TreeGrafter"/>
</dbReference>
<evidence type="ECO:0000313" key="2">
    <source>
        <dbReference type="EMBL" id="QPV62725.1"/>
    </source>
</evidence>
<dbReference type="SUPFAM" id="SSF52540">
    <property type="entry name" value="P-loop containing nucleoside triphosphate hydrolases"/>
    <property type="match status" value="1"/>
</dbReference>
<dbReference type="GO" id="GO:0016887">
    <property type="term" value="F:ATP hydrolysis activity"/>
    <property type="evidence" value="ECO:0007669"/>
    <property type="project" value="TreeGrafter"/>
</dbReference>
<reference evidence="2 3" key="1">
    <citation type="submission" date="2020-12" db="EMBL/GenBank/DDBJ databases">
        <title>Halosimplex halophilum sp. nov. and Halosimplex salinum sp. nov., two new members of the genus Halosimplex.</title>
        <authorList>
            <person name="Cui H.L."/>
        </authorList>
    </citation>
    <scope>NUCLEOTIDE SEQUENCE [LARGE SCALE GENOMIC DNA]</scope>
    <source>
        <strain evidence="2 3">YGH94</strain>
    </source>
</reference>
<dbReference type="EMBL" id="CP065856">
    <property type="protein sequence ID" value="QPV62725.1"/>
    <property type="molecule type" value="Genomic_DNA"/>
</dbReference>
<dbReference type="AlphaFoldDB" id="A0A7T3FXX7"/>
<dbReference type="GO" id="GO:0005829">
    <property type="term" value="C:cytosol"/>
    <property type="evidence" value="ECO:0007669"/>
    <property type="project" value="TreeGrafter"/>
</dbReference>
<dbReference type="RefSeq" id="WP_198061523.1">
    <property type="nucleotide sequence ID" value="NZ_CP065856.1"/>
</dbReference>
<dbReference type="GO" id="GO:0009898">
    <property type="term" value="C:cytoplasmic side of plasma membrane"/>
    <property type="evidence" value="ECO:0007669"/>
    <property type="project" value="TreeGrafter"/>
</dbReference>
<dbReference type="PANTHER" id="PTHR43384">
    <property type="entry name" value="SEPTUM SITE-DETERMINING PROTEIN MIND HOMOLOG, CHLOROPLASTIC-RELATED"/>
    <property type="match status" value="1"/>
</dbReference>
<sequence length="216" mass="21824">MLAIAGGKGGCGKTTTALGLAAALARDGGRPLVVDADCDMPNLHTMADTDRAPGVDAVADGDSIAAVTHRSTAVPGVDVLPAGGASGPIDRTALRRLGRARQRVILDCPAGATDSAAAPLRHADAALVVSTDRPASLDDAAKTARMAETLGARVVGSVLTRTDEPPSAAAARERALARAVEPVVATVPEIAGDVLSDRVGRASYDRLATALVRRNI</sequence>
<keyword evidence="3" id="KW-1185">Reference proteome</keyword>
<accession>A0A7T3FXX7</accession>
<protein>
    <submittedName>
        <fullName evidence="2">P-loop NTPase</fullName>
    </submittedName>
</protein>
<name>A0A7T3FXX7_9EURY</name>
<dbReference type="OrthoDB" id="238619at2157"/>
<feature type="domain" description="CobQ/CobB/MinD/ParA nucleotide binding" evidence="1">
    <location>
        <begin position="2"/>
        <end position="188"/>
    </location>
</feature>
<organism evidence="2 3">
    <name type="scientific">Halosimplex litoreum</name>
    <dbReference type="NCBI Taxonomy" id="1198301"/>
    <lineage>
        <taxon>Archaea</taxon>
        <taxon>Methanobacteriati</taxon>
        <taxon>Methanobacteriota</taxon>
        <taxon>Stenosarchaea group</taxon>
        <taxon>Halobacteria</taxon>
        <taxon>Halobacteriales</taxon>
        <taxon>Haloarculaceae</taxon>
        <taxon>Halosimplex</taxon>
    </lineage>
</organism>
<dbReference type="Proteomes" id="UP000595001">
    <property type="component" value="Chromosome"/>
</dbReference>
<dbReference type="Gene3D" id="3.40.50.300">
    <property type="entry name" value="P-loop containing nucleotide triphosphate hydrolases"/>
    <property type="match status" value="1"/>
</dbReference>
<dbReference type="KEGG" id="hlt:I7X12_18675"/>
<dbReference type="Pfam" id="PF01656">
    <property type="entry name" value="CbiA"/>
    <property type="match status" value="1"/>
</dbReference>
<dbReference type="InterPro" id="IPR050625">
    <property type="entry name" value="ParA/MinD_ATPase"/>
</dbReference>
<proteinExistence type="predicted"/>